<keyword evidence="4" id="KW-1185">Reference proteome</keyword>
<comment type="caution">
    <text evidence="3">The sequence shown here is derived from an EMBL/GenBank/DDBJ whole genome shotgun (WGS) entry which is preliminary data.</text>
</comment>
<dbReference type="SUPFAM" id="SSF56112">
    <property type="entry name" value="Protein kinase-like (PK-like)"/>
    <property type="match status" value="1"/>
</dbReference>
<evidence type="ECO:0000313" key="3">
    <source>
        <dbReference type="EMBL" id="KAG1789414.1"/>
    </source>
</evidence>
<dbReference type="Gene3D" id="1.10.510.10">
    <property type="entry name" value="Transferase(Phosphotransferase) domain 1"/>
    <property type="match status" value="1"/>
</dbReference>
<dbReference type="OrthoDB" id="2636366at2759"/>
<evidence type="ECO:0000313" key="4">
    <source>
        <dbReference type="Proteomes" id="UP000719766"/>
    </source>
</evidence>
<feature type="region of interest" description="Disordered" evidence="1">
    <location>
        <begin position="676"/>
        <end position="713"/>
    </location>
</feature>
<dbReference type="PROSITE" id="PS00109">
    <property type="entry name" value="PROTEIN_KINASE_TYR"/>
    <property type="match status" value="1"/>
</dbReference>
<feature type="compositionally biased region" description="Basic and acidic residues" evidence="1">
    <location>
        <begin position="125"/>
        <end position="140"/>
    </location>
</feature>
<dbReference type="InterPro" id="IPR008266">
    <property type="entry name" value="Tyr_kinase_AS"/>
</dbReference>
<dbReference type="InterPro" id="IPR011009">
    <property type="entry name" value="Kinase-like_dom_sf"/>
</dbReference>
<feature type="domain" description="Protein kinase" evidence="2">
    <location>
        <begin position="360"/>
        <end position="669"/>
    </location>
</feature>
<dbReference type="PANTHER" id="PTHR38248:SF2">
    <property type="entry name" value="FUNK1 11"/>
    <property type="match status" value="1"/>
</dbReference>
<dbReference type="Proteomes" id="UP000719766">
    <property type="component" value="Unassembled WGS sequence"/>
</dbReference>
<dbReference type="InterPro" id="IPR000719">
    <property type="entry name" value="Prot_kinase_dom"/>
</dbReference>
<accession>A0A9P7DE90</accession>
<dbReference type="AlphaFoldDB" id="A0A9P7DE90"/>
<feature type="region of interest" description="Disordered" evidence="1">
    <location>
        <begin position="113"/>
        <end position="142"/>
    </location>
</feature>
<feature type="compositionally biased region" description="Polar residues" evidence="1">
    <location>
        <begin position="113"/>
        <end position="124"/>
    </location>
</feature>
<reference evidence="3" key="1">
    <citation type="journal article" date="2020" name="New Phytol.">
        <title>Comparative genomics reveals dynamic genome evolution in host specialist ectomycorrhizal fungi.</title>
        <authorList>
            <person name="Lofgren L.A."/>
            <person name="Nguyen N.H."/>
            <person name="Vilgalys R."/>
            <person name="Ruytinx J."/>
            <person name="Liao H.L."/>
            <person name="Branco S."/>
            <person name="Kuo A."/>
            <person name="LaButti K."/>
            <person name="Lipzen A."/>
            <person name="Andreopoulos W."/>
            <person name="Pangilinan J."/>
            <person name="Riley R."/>
            <person name="Hundley H."/>
            <person name="Na H."/>
            <person name="Barry K."/>
            <person name="Grigoriev I.V."/>
            <person name="Stajich J.E."/>
            <person name="Kennedy P.G."/>
        </authorList>
    </citation>
    <scope>NUCLEOTIDE SEQUENCE</scope>
    <source>
        <strain evidence="3">S12</strain>
    </source>
</reference>
<evidence type="ECO:0000259" key="2">
    <source>
        <dbReference type="PROSITE" id="PS50011"/>
    </source>
</evidence>
<dbReference type="RefSeq" id="XP_041156486.1">
    <property type="nucleotide sequence ID" value="XM_041300533.1"/>
</dbReference>
<dbReference type="Pfam" id="PF17667">
    <property type="entry name" value="Pkinase_fungal"/>
    <property type="match status" value="1"/>
</dbReference>
<gene>
    <name evidence="3" type="ORF">HD556DRAFT_1311375</name>
</gene>
<organism evidence="3 4">
    <name type="scientific">Suillus plorans</name>
    <dbReference type="NCBI Taxonomy" id="116603"/>
    <lineage>
        <taxon>Eukaryota</taxon>
        <taxon>Fungi</taxon>
        <taxon>Dikarya</taxon>
        <taxon>Basidiomycota</taxon>
        <taxon>Agaricomycotina</taxon>
        <taxon>Agaricomycetes</taxon>
        <taxon>Agaricomycetidae</taxon>
        <taxon>Boletales</taxon>
        <taxon>Suillineae</taxon>
        <taxon>Suillaceae</taxon>
        <taxon>Suillus</taxon>
    </lineage>
</organism>
<dbReference type="PROSITE" id="PS50011">
    <property type="entry name" value="PROTEIN_KINASE_DOM"/>
    <property type="match status" value="1"/>
</dbReference>
<dbReference type="PANTHER" id="PTHR38248">
    <property type="entry name" value="FUNK1 6"/>
    <property type="match status" value="1"/>
</dbReference>
<proteinExistence type="predicted"/>
<name>A0A9P7DE90_9AGAM</name>
<evidence type="ECO:0000256" key="1">
    <source>
        <dbReference type="SAM" id="MobiDB-lite"/>
    </source>
</evidence>
<dbReference type="EMBL" id="JABBWE010000059">
    <property type="protein sequence ID" value="KAG1789414.1"/>
    <property type="molecule type" value="Genomic_DNA"/>
</dbReference>
<dbReference type="GeneID" id="64594297"/>
<sequence length="713" mass="80164">MDKLLEQELVGQVLWEEKFLPQDAKSIMDALILDTNFTPTSLSKIHYSVSGPGEKKVQGAPVFHPASCGAGGVWQLDKRNVWPRLLVNSRQTQRGQKTQPRAQMSKVAVATNTEVDSDSSFTSPETDKSFGAKGYDDKSPNKKCQRASATLEGKWTLLFNAVQAAMHAMYAKIFPNPSAAFPFCPMDITSGLPKRIWSSQFSNSAVPDDTNAQKPDIILVDCNLRSLPLRWCNIITCFELTESSLSLTSKLYWGSATKGYLIMREQPWRRFVLIFSIAHNELCLHYFDRSGLIISHPTSIVAKPVRLLEVLNTLTLAHTNTLGYDPTMHMCDPTCKGTHLDLRENAIGWIEGPDEARLSIINVLWQSQGFFSRGTICYRVQTLSGVEYALKDCWVAEDKRYHEVTVLRMVEGIPNVVRLVADWDVLYDGEPDCTHRIRASHGMHTSGFICRFYRRLLLTPCGEPLLSYSSKSELLRSFYDFARAHDLMLGRHILHGDLSPNNFIIHDGQGYYIDFDHAGIITQGSKHIRSQGTGTKPYMLIRLLRGDVDNQKKEVMIEHTASDDMESLFYIFVEFATTFDGPRGVTRDQNRRPLWVEHYEVMGSASWVSKQGYVLSPLVDRSLMTKTTPFFGAFSQIIQEWRHLILAAASETNDSSPGVTHAALLGKWITQLPPDFPEEIPVPMASSSRLAHPPPDTQSSAGPRRSACIQQRS</sequence>
<protein>
    <recommendedName>
        <fullName evidence="2">Protein kinase domain-containing protein</fullName>
    </recommendedName>
</protein>
<dbReference type="GO" id="GO:0005524">
    <property type="term" value="F:ATP binding"/>
    <property type="evidence" value="ECO:0007669"/>
    <property type="project" value="InterPro"/>
</dbReference>
<dbReference type="InterPro" id="IPR040976">
    <property type="entry name" value="Pkinase_fungal"/>
</dbReference>
<dbReference type="GO" id="GO:0004672">
    <property type="term" value="F:protein kinase activity"/>
    <property type="evidence" value="ECO:0007669"/>
    <property type="project" value="InterPro"/>
</dbReference>